<dbReference type="NCBIfam" id="TIGR04350">
    <property type="entry name" value="C_S_lyase_PatB"/>
    <property type="match status" value="1"/>
</dbReference>
<evidence type="ECO:0000313" key="8">
    <source>
        <dbReference type="Proteomes" id="UP001489509"/>
    </source>
</evidence>
<dbReference type="GO" id="GO:0047804">
    <property type="term" value="F:cysteine-S-conjugate beta-lyase activity"/>
    <property type="evidence" value="ECO:0007669"/>
    <property type="project" value="UniProtKB-EC"/>
</dbReference>
<keyword evidence="8" id="KW-1185">Reference proteome</keyword>
<reference evidence="7 8" key="1">
    <citation type="submission" date="2024-03" db="EMBL/GenBank/DDBJ databases">
        <title>Human intestinal bacterial collection.</title>
        <authorList>
            <person name="Pauvert C."/>
            <person name="Hitch T.C.A."/>
            <person name="Clavel T."/>
        </authorList>
    </citation>
    <scope>NUCLEOTIDE SEQUENCE [LARGE SCALE GENOMIC DNA]</scope>
    <source>
        <strain evidence="7 8">CLA-JM-H44</strain>
    </source>
</reference>
<dbReference type="InterPro" id="IPR004839">
    <property type="entry name" value="Aminotransferase_I/II_large"/>
</dbReference>
<dbReference type="Proteomes" id="UP001489509">
    <property type="component" value="Unassembled WGS sequence"/>
</dbReference>
<name>A0ABV1E3E0_9FIRM</name>
<dbReference type="Gene3D" id="3.90.1150.10">
    <property type="entry name" value="Aspartate Aminotransferase, domain 1"/>
    <property type="match status" value="1"/>
</dbReference>
<gene>
    <name evidence="7" type="ORF">WMO26_10350</name>
</gene>
<dbReference type="InterPro" id="IPR015421">
    <property type="entry name" value="PyrdxlP-dep_Trfase_major"/>
</dbReference>
<dbReference type="CDD" id="cd00609">
    <property type="entry name" value="AAT_like"/>
    <property type="match status" value="1"/>
</dbReference>
<dbReference type="SUPFAM" id="SSF53383">
    <property type="entry name" value="PLP-dependent transferases"/>
    <property type="match status" value="1"/>
</dbReference>
<evidence type="ECO:0000256" key="1">
    <source>
        <dbReference type="ARBA" id="ARBA00001933"/>
    </source>
</evidence>
<evidence type="ECO:0000256" key="5">
    <source>
        <dbReference type="ARBA" id="ARBA00037974"/>
    </source>
</evidence>
<dbReference type="InterPro" id="IPR051798">
    <property type="entry name" value="Class-II_PLP-Dep_Aminotrans"/>
</dbReference>
<evidence type="ECO:0000256" key="2">
    <source>
        <dbReference type="ARBA" id="ARBA00012224"/>
    </source>
</evidence>
<dbReference type="RefSeq" id="WP_349220190.1">
    <property type="nucleotide sequence ID" value="NZ_JBBMFD010000019.1"/>
</dbReference>
<dbReference type="InterPro" id="IPR015424">
    <property type="entry name" value="PyrdxlP-dep_Trfase"/>
</dbReference>
<evidence type="ECO:0000256" key="4">
    <source>
        <dbReference type="ARBA" id="ARBA00023239"/>
    </source>
</evidence>
<sequence>MIDFDEIIDRTGTDSLKYDGGPVMNPYLPDEYLPMWVADMDFACPQPVLDAMKERLDRRILGYSMLLDPGYFKIVTGWFWRRHGWRVDADSIVFSSGVVSAMHTAVERLTKPGDGVLLNTPAYHPFDDTIKRFGRTPVYSPLLYRDGTYTIDYEDLERKAKDPRNTLFFFCSPHNPTGRVWREEELRQVARLCFANGVFVVCDEIHSDILRKGETHIPLAKLYPEETRIITCTSPSKTFNLAGNQLANLVVADKALAREWRETQACGFPNPLSIAACKAAYTKCDEWVAQMNAYVDENFALVKRRLRVDLPKAKFSIGQGTYLAWIDLRGFGLTDRQLKERISRAGLFIEFGDEFVANGEGFVRINLACPRTLVEKAMDILASCLGETHS</sequence>
<dbReference type="PANTHER" id="PTHR43525">
    <property type="entry name" value="PROTEIN MALY"/>
    <property type="match status" value="1"/>
</dbReference>
<evidence type="ECO:0000259" key="6">
    <source>
        <dbReference type="Pfam" id="PF00155"/>
    </source>
</evidence>
<dbReference type="Pfam" id="PF00155">
    <property type="entry name" value="Aminotran_1_2"/>
    <property type="match status" value="1"/>
</dbReference>
<dbReference type="EMBL" id="JBBMFD010000019">
    <property type="protein sequence ID" value="MEQ2441225.1"/>
    <property type="molecule type" value="Genomic_DNA"/>
</dbReference>
<evidence type="ECO:0000313" key="7">
    <source>
        <dbReference type="EMBL" id="MEQ2441225.1"/>
    </source>
</evidence>
<keyword evidence="4 7" id="KW-0456">Lyase</keyword>
<keyword evidence="3" id="KW-0663">Pyridoxal phosphate</keyword>
<comment type="caution">
    <text evidence="7">The sequence shown here is derived from an EMBL/GenBank/DDBJ whole genome shotgun (WGS) entry which is preliminary data.</text>
</comment>
<feature type="domain" description="Aminotransferase class I/classII large" evidence="6">
    <location>
        <begin position="79"/>
        <end position="379"/>
    </location>
</feature>
<dbReference type="EC" id="4.4.1.13" evidence="2"/>
<dbReference type="InterPro" id="IPR015422">
    <property type="entry name" value="PyrdxlP-dep_Trfase_small"/>
</dbReference>
<comment type="similarity">
    <text evidence="5">Belongs to the class-II pyridoxal-phosphate-dependent aminotransferase family. MalY/PatB cystathionine beta-lyase subfamily.</text>
</comment>
<proteinExistence type="inferred from homology"/>
<dbReference type="PANTHER" id="PTHR43525:SF1">
    <property type="entry name" value="PROTEIN MALY"/>
    <property type="match status" value="1"/>
</dbReference>
<protein>
    <recommendedName>
        <fullName evidence="2">cysteine-S-conjugate beta-lyase</fullName>
        <ecNumber evidence="2">4.4.1.13</ecNumber>
    </recommendedName>
</protein>
<evidence type="ECO:0000256" key="3">
    <source>
        <dbReference type="ARBA" id="ARBA00022898"/>
    </source>
</evidence>
<dbReference type="Gene3D" id="3.40.640.10">
    <property type="entry name" value="Type I PLP-dependent aspartate aminotransferase-like (Major domain)"/>
    <property type="match status" value="1"/>
</dbReference>
<accession>A0ABV1E3E0</accession>
<comment type="cofactor">
    <cofactor evidence="1">
        <name>pyridoxal 5'-phosphate</name>
        <dbReference type="ChEBI" id="CHEBI:597326"/>
    </cofactor>
</comment>
<organism evidence="7 8">
    <name type="scientific">Solibaculum intestinale</name>
    <dbReference type="NCBI Taxonomy" id="3133165"/>
    <lineage>
        <taxon>Bacteria</taxon>
        <taxon>Bacillati</taxon>
        <taxon>Bacillota</taxon>
        <taxon>Clostridia</taxon>
        <taxon>Eubacteriales</taxon>
        <taxon>Oscillospiraceae</taxon>
        <taxon>Solibaculum</taxon>
    </lineage>
</organism>
<dbReference type="InterPro" id="IPR027619">
    <property type="entry name" value="C-S_lyase_PatB-like"/>
</dbReference>